<dbReference type="RefSeq" id="WP_110894581.1">
    <property type="nucleotide sequence ID" value="NZ_CP054614.1"/>
</dbReference>
<dbReference type="EMBL" id="CP054614">
    <property type="protein sequence ID" value="QKS55885.1"/>
    <property type="molecule type" value="Genomic_DNA"/>
</dbReference>
<gene>
    <name evidence="1" type="ORF">DFQ00_102296</name>
    <name evidence="2" type="ORF">HUB98_05755</name>
</gene>
<reference evidence="2 4" key="2">
    <citation type="submission" date="2020-06" db="EMBL/GenBank/DDBJ databases">
        <title>Complete genome of Paenibacillus barcinonensis KACC11450.</title>
        <authorList>
            <person name="Kim M."/>
            <person name="Park Y.-J."/>
            <person name="Shin J.-H."/>
        </authorList>
    </citation>
    <scope>NUCLEOTIDE SEQUENCE [LARGE SCALE GENOMIC DNA]</scope>
    <source>
        <strain evidence="2 4">KACC11450</strain>
    </source>
</reference>
<dbReference type="Proteomes" id="UP000247790">
    <property type="component" value="Unassembled WGS sequence"/>
</dbReference>
<evidence type="ECO:0000313" key="4">
    <source>
        <dbReference type="Proteomes" id="UP000509327"/>
    </source>
</evidence>
<keyword evidence="4" id="KW-1185">Reference proteome</keyword>
<reference evidence="1 3" key="1">
    <citation type="submission" date="2018-06" db="EMBL/GenBank/DDBJ databases">
        <title>Genomic Encyclopedia of Type Strains, Phase III (KMG-III): the genomes of soil and plant-associated and newly described type strains.</title>
        <authorList>
            <person name="Whitman W."/>
        </authorList>
    </citation>
    <scope>NUCLEOTIDE SEQUENCE [LARGE SCALE GENOMIC DNA]</scope>
    <source>
        <strain evidence="1 3">CECT 7022</strain>
    </source>
</reference>
<proteinExistence type="predicted"/>
<sequence length="93" mass="10547">MGWSIDLISDRKITEEEVDKLVSNLPQEMSFALGNSKQPWGWSTAVDVVIKDEYAIWLSGSYGMSGAIAEKFAIHMKDELEKIGHTIYLVDRR</sequence>
<dbReference type="Proteomes" id="UP000509327">
    <property type="component" value="Chromosome"/>
</dbReference>
<accession>A0A2V4VD46</accession>
<protein>
    <submittedName>
        <fullName evidence="1">Uncharacterized protein</fullName>
    </submittedName>
</protein>
<dbReference type="AlphaFoldDB" id="A0A2V4VD46"/>
<evidence type="ECO:0000313" key="3">
    <source>
        <dbReference type="Proteomes" id="UP000247790"/>
    </source>
</evidence>
<organism evidence="1 3">
    <name type="scientific">Paenibacillus barcinonensis</name>
    <dbReference type="NCBI Taxonomy" id="198119"/>
    <lineage>
        <taxon>Bacteria</taxon>
        <taxon>Bacillati</taxon>
        <taxon>Bacillota</taxon>
        <taxon>Bacilli</taxon>
        <taxon>Bacillales</taxon>
        <taxon>Paenibacillaceae</taxon>
        <taxon>Paenibacillus</taxon>
    </lineage>
</organism>
<evidence type="ECO:0000313" key="1">
    <source>
        <dbReference type="EMBL" id="PYE51502.1"/>
    </source>
</evidence>
<dbReference type="EMBL" id="QJSW01000002">
    <property type="protein sequence ID" value="PYE51502.1"/>
    <property type="molecule type" value="Genomic_DNA"/>
</dbReference>
<name>A0A2V4VD46_PAEBA</name>
<evidence type="ECO:0000313" key="2">
    <source>
        <dbReference type="EMBL" id="QKS55885.1"/>
    </source>
</evidence>
<dbReference type="OrthoDB" id="9874964at2"/>